<evidence type="ECO:0000256" key="4">
    <source>
        <dbReference type="ARBA" id="ARBA00023015"/>
    </source>
</evidence>
<dbReference type="InterPro" id="IPR052202">
    <property type="entry name" value="Yeast_MetPath_Reg"/>
</dbReference>
<keyword evidence="5" id="KW-0238">DNA-binding</keyword>
<name>A0ABQ8FGW7_9FUNG</name>
<feature type="region of interest" description="Disordered" evidence="8">
    <location>
        <begin position="1"/>
        <end position="50"/>
    </location>
</feature>
<evidence type="ECO:0000256" key="7">
    <source>
        <dbReference type="ARBA" id="ARBA00023242"/>
    </source>
</evidence>
<comment type="subcellular location">
    <subcellularLocation>
        <location evidence="1">Nucleus</location>
    </subcellularLocation>
</comment>
<keyword evidence="4" id="KW-0805">Transcription regulation</keyword>
<evidence type="ECO:0000256" key="3">
    <source>
        <dbReference type="ARBA" id="ARBA00022833"/>
    </source>
</evidence>
<feature type="region of interest" description="Disordered" evidence="8">
    <location>
        <begin position="905"/>
        <end position="987"/>
    </location>
</feature>
<protein>
    <recommendedName>
        <fullName evidence="9">Zn(2)-C6 fungal-type domain-containing protein</fullName>
    </recommendedName>
</protein>
<dbReference type="PANTHER" id="PTHR47782:SF12">
    <property type="entry name" value="ZN(II)2CYS6 TRANSCRIPTION FACTOR (EUROFUNG)"/>
    <property type="match status" value="1"/>
</dbReference>
<feature type="compositionally biased region" description="Low complexity" evidence="8">
    <location>
        <begin position="271"/>
        <end position="288"/>
    </location>
</feature>
<evidence type="ECO:0000256" key="1">
    <source>
        <dbReference type="ARBA" id="ARBA00004123"/>
    </source>
</evidence>
<dbReference type="SMART" id="SM00066">
    <property type="entry name" value="GAL4"/>
    <property type="match status" value="1"/>
</dbReference>
<keyword evidence="2" id="KW-0479">Metal-binding</keyword>
<dbReference type="SUPFAM" id="SSF57701">
    <property type="entry name" value="Zn2/Cys6 DNA-binding domain"/>
    <property type="match status" value="1"/>
</dbReference>
<dbReference type="Pfam" id="PF00172">
    <property type="entry name" value="Zn_clus"/>
    <property type="match status" value="1"/>
</dbReference>
<dbReference type="Proteomes" id="UP001648503">
    <property type="component" value="Unassembled WGS sequence"/>
</dbReference>
<feature type="compositionally biased region" description="Low complexity" evidence="8">
    <location>
        <begin position="317"/>
        <end position="329"/>
    </location>
</feature>
<feature type="compositionally biased region" description="Polar residues" evidence="8">
    <location>
        <begin position="942"/>
        <end position="953"/>
    </location>
</feature>
<dbReference type="Gene3D" id="4.10.240.10">
    <property type="entry name" value="Zn(2)-C6 fungal-type DNA-binding domain"/>
    <property type="match status" value="1"/>
</dbReference>
<sequence length="1285" mass="139972">MANRGPVGKEVNNSSHGMEGSGYADSHAKLGMSESMITTRDYGHPARASDWPERRDTMMAGSDISPGYSHGHTRYYDGRASSNNSDIGYRSPGIQCSRGAETVRLPIPHAYASSQYMHDGPPPSLTQATQRLPVHLSDVRQPEERHRISAEIVYQGSSGHHDRQSPVKAIPSSTYKSSSSSSIAPSLLRPSNYMQPTHEYPIPAVTGTRGMMAQSSAESAASQTGSLTSNGQAVINPLTSSQAVGGDASGGVWVGTTARIEPGVDTWMSDSVSADARSSSTTTTTAGAAHHHRVGSSAAQPSINPKVAAMSNNIPASHNNTNASNSSSSIRHYHKGGHIYSSNDAGSTHVSVSDPTLSSSSSSHGRTMTAAAIPFAPPDPIHSETHIPSSGSSHDMNSSQFRHPRQTTHRRHLYRRNNYHDSNPHRSGHDGRVQSVTVADPKVMLSDVSDNQEAAAVVAAHGGRQPRWSRQSNACDYCHSKKIRCHGPIGSCPNCVKRGLVCAFNRKTKPKRPTEYIAQLQNRIESLENVVVVRDNRQGIQPALSPSTDTSKSPSSFVQRVAAGSQSSRLSAHNIDLSVGINNEAHMADVRAAFISPQNASNRHASYSDLYPLQSPALIRTDLIERWFKYCSLRQNALIIPSWFFSDLQSHSPLLLHSIYAQAASLSSDSGKICASPDHRSTISSPEGDAFYETAKSFVSEALSCASYRNVLALQLLANLAMIRGKPEGPFYMASAIRLMQLCMRDYEPDDGQRYPQNCNQELVRRLWWSLYESDRRISFINDLPLQPIDLSNGGAPGLPQDLLVDFHIGERRGDSQAKDWQAPPTLEKARPSPFLPPPPNMAPYTYPYSPPQASSSIRDEKGRLLQAHFVKDPYPPSASDSEQRYPFKRPSFTSAVPLWRSNDSASYGQDALPRTQPSSLSGSGSSRSNSESPNRPLSASGELSASPNTPSGSPHMMRDVHSYEVSAMDDSHHQPHPSHKEPLHESTLSVTGQRLLLLLLYDRIAYFTQTVESRCDVATTEKCRWDLDHELLTWFGRLPVAWRMIPPTYGFQSTNATLDAYFKASGSLRNTPRDAFSDPSSVVDTDGDPSSDPLRSVALEPSSMALSDGGIQTFDNSGRLTWGVAFLIISFNFCRLLLHRGPLQLVNRTALLTHHGDSSLSSTNGRSSSDPGPTFVSDKESLSRPICLDSAFSLLDITKRFMHSNPFFYEVPPIIFRLISDAAIVIVIGMEAGLVGLDRGVREVRMALDALDNLTPQVAGADHQMATLGSMLNDVIKRRGGESV</sequence>
<feature type="compositionally biased region" description="Basic residues" evidence="8">
    <location>
        <begin position="402"/>
        <end position="412"/>
    </location>
</feature>
<evidence type="ECO:0000259" key="9">
    <source>
        <dbReference type="PROSITE" id="PS50048"/>
    </source>
</evidence>
<evidence type="ECO:0000313" key="10">
    <source>
        <dbReference type="EMBL" id="KAH6598100.1"/>
    </source>
</evidence>
<dbReference type="CDD" id="cd12148">
    <property type="entry name" value="fungal_TF_MHR"/>
    <property type="match status" value="1"/>
</dbReference>
<evidence type="ECO:0000256" key="8">
    <source>
        <dbReference type="SAM" id="MobiDB-lite"/>
    </source>
</evidence>
<keyword evidence="3" id="KW-0862">Zinc</keyword>
<feature type="compositionally biased region" description="Polar residues" evidence="8">
    <location>
        <begin position="340"/>
        <end position="357"/>
    </location>
</feature>
<feature type="region of interest" description="Disordered" evidence="8">
    <location>
        <begin position="271"/>
        <end position="412"/>
    </location>
</feature>
<evidence type="ECO:0000256" key="5">
    <source>
        <dbReference type="ARBA" id="ARBA00023125"/>
    </source>
</evidence>
<keyword evidence="11" id="KW-1185">Reference proteome</keyword>
<accession>A0ABQ8FGW7</accession>
<evidence type="ECO:0000256" key="2">
    <source>
        <dbReference type="ARBA" id="ARBA00022723"/>
    </source>
</evidence>
<evidence type="ECO:0000313" key="11">
    <source>
        <dbReference type="Proteomes" id="UP001648503"/>
    </source>
</evidence>
<dbReference type="PROSITE" id="PS50048">
    <property type="entry name" value="ZN2_CY6_FUNGAL_2"/>
    <property type="match status" value="1"/>
</dbReference>
<dbReference type="InterPro" id="IPR036864">
    <property type="entry name" value="Zn2-C6_fun-type_DNA-bd_sf"/>
</dbReference>
<evidence type="ECO:0000256" key="6">
    <source>
        <dbReference type="ARBA" id="ARBA00023163"/>
    </source>
</evidence>
<feature type="domain" description="Zn(2)-C6 fungal-type" evidence="9">
    <location>
        <begin position="474"/>
        <end position="504"/>
    </location>
</feature>
<feature type="compositionally biased region" description="Low complexity" evidence="8">
    <location>
        <begin position="919"/>
        <end position="939"/>
    </location>
</feature>
<dbReference type="PANTHER" id="PTHR47782">
    <property type="entry name" value="ZN(II)2CYS6 TRANSCRIPTION FACTOR (EUROFUNG)-RELATED"/>
    <property type="match status" value="1"/>
</dbReference>
<reference evidence="10 11" key="1">
    <citation type="submission" date="2021-02" db="EMBL/GenBank/DDBJ databases">
        <title>Variation within the Batrachochytrium salamandrivorans European outbreak.</title>
        <authorList>
            <person name="Kelly M."/>
            <person name="Pasmans F."/>
            <person name="Shea T.P."/>
            <person name="Munoz J.F."/>
            <person name="Carranza S."/>
            <person name="Cuomo C.A."/>
            <person name="Martel A."/>
        </authorList>
    </citation>
    <scope>NUCLEOTIDE SEQUENCE [LARGE SCALE GENOMIC DNA]</scope>
    <source>
        <strain evidence="10 11">AMFP18/2</strain>
    </source>
</reference>
<feature type="compositionally biased region" description="Low complexity" evidence="8">
    <location>
        <begin position="1159"/>
        <end position="1170"/>
    </location>
</feature>
<dbReference type="EMBL" id="JAFCIX010000116">
    <property type="protein sequence ID" value="KAH6598100.1"/>
    <property type="molecule type" value="Genomic_DNA"/>
</dbReference>
<feature type="region of interest" description="Disordered" evidence="8">
    <location>
        <begin position="155"/>
        <end position="195"/>
    </location>
</feature>
<comment type="caution">
    <text evidence="10">The sequence shown here is derived from an EMBL/GenBank/DDBJ whole genome shotgun (WGS) entry which is preliminary data.</text>
</comment>
<feature type="region of interest" description="Disordered" evidence="8">
    <location>
        <begin position="1073"/>
        <end position="1096"/>
    </location>
</feature>
<feature type="compositionally biased region" description="Low complexity" evidence="8">
    <location>
        <begin position="168"/>
        <end position="186"/>
    </location>
</feature>
<proteinExistence type="predicted"/>
<gene>
    <name evidence="10" type="ORF">BASA50_003981</name>
</gene>
<organism evidence="10 11">
    <name type="scientific">Batrachochytrium salamandrivorans</name>
    <dbReference type="NCBI Taxonomy" id="1357716"/>
    <lineage>
        <taxon>Eukaryota</taxon>
        <taxon>Fungi</taxon>
        <taxon>Fungi incertae sedis</taxon>
        <taxon>Chytridiomycota</taxon>
        <taxon>Chytridiomycota incertae sedis</taxon>
        <taxon>Chytridiomycetes</taxon>
        <taxon>Rhizophydiales</taxon>
        <taxon>Rhizophydiales incertae sedis</taxon>
        <taxon>Batrachochytrium</taxon>
    </lineage>
</organism>
<keyword evidence="7" id="KW-0539">Nucleus</keyword>
<dbReference type="CDD" id="cd00067">
    <property type="entry name" value="GAL4"/>
    <property type="match status" value="1"/>
</dbReference>
<dbReference type="PROSITE" id="PS00463">
    <property type="entry name" value="ZN2_CY6_FUNGAL_1"/>
    <property type="match status" value="1"/>
</dbReference>
<dbReference type="InterPro" id="IPR001138">
    <property type="entry name" value="Zn2Cys6_DnaBD"/>
</dbReference>
<feature type="region of interest" description="Disordered" evidence="8">
    <location>
        <begin position="814"/>
        <end position="858"/>
    </location>
</feature>
<feature type="compositionally biased region" description="Polar residues" evidence="8">
    <location>
        <begin position="386"/>
        <end position="401"/>
    </location>
</feature>
<keyword evidence="6" id="KW-0804">Transcription</keyword>
<feature type="compositionally biased region" description="Basic and acidic residues" evidence="8">
    <location>
        <begin position="970"/>
        <end position="985"/>
    </location>
</feature>
<feature type="region of interest" description="Disordered" evidence="8">
    <location>
        <begin position="1157"/>
        <end position="1180"/>
    </location>
</feature>